<dbReference type="GO" id="GO:0006281">
    <property type="term" value="P:DNA repair"/>
    <property type="evidence" value="ECO:0007669"/>
    <property type="project" value="UniProtKB-KW"/>
</dbReference>
<dbReference type="EMBL" id="VAUV01000023">
    <property type="protein sequence ID" value="TLD68553.1"/>
    <property type="molecule type" value="Genomic_DNA"/>
</dbReference>
<dbReference type="InterPro" id="IPR036217">
    <property type="entry name" value="MethylDNA_cys_MeTrfase_DNAb"/>
</dbReference>
<dbReference type="Proteomes" id="UP000306196">
    <property type="component" value="Unassembled WGS sequence"/>
</dbReference>
<gene>
    <name evidence="8" type="ORF">FEM03_22130</name>
</gene>
<keyword evidence="4" id="KW-0227">DNA damage</keyword>
<dbReference type="PANTHER" id="PTHR10815">
    <property type="entry name" value="METHYLATED-DNA--PROTEIN-CYSTEINE METHYLTRANSFERASE"/>
    <property type="match status" value="1"/>
</dbReference>
<dbReference type="Gene3D" id="1.10.10.10">
    <property type="entry name" value="Winged helix-like DNA-binding domain superfamily/Winged helix DNA-binding domain"/>
    <property type="match status" value="1"/>
</dbReference>
<reference evidence="8 9" key="1">
    <citation type="submission" date="2019-05" db="EMBL/GenBank/DDBJ databases">
        <title>Verrucobacter flavum gen. nov., sp. nov. a new member of the family Verrucomicrobiaceae.</title>
        <authorList>
            <person name="Szuroczki S."/>
            <person name="Abbaszade G."/>
            <person name="Szabo A."/>
            <person name="Felfoldi T."/>
            <person name="Schumann P."/>
            <person name="Boka K."/>
            <person name="Keki Z."/>
            <person name="Toumi M."/>
            <person name="Toth E."/>
        </authorList>
    </citation>
    <scope>NUCLEOTIDE SEQUENCE [LARGE SCALE GENOMIC DNA]</scope>
    <source>
        <strain evidence="8 9">MG-N-17</strain>
    </source>
</reference>
<sequence>MIPRGKVSTYVAIARVVNCGSSRAVGQALRRCPFGPEIPCHRVISASLRLGGFGGESEGPDVLKKRRMLEREGVTFDEVGNVSKACLFLEFD</sequence>
<comment type="catalytic activity">
    <reaction evidence="6">
        <text>a 6-O-methyl-2'-deoxyguanosine in DNA + L-cysteinyl-[protein] = S-methyl-L-cysteinyl-[protein] + a 2'-deoxyguanosine in DNA</text>
        <dbReference type="Rhea" id="RHEA:24000"/>
        <dbReference type="Rhea" id="RHEA-COMP:10131"/>
        <dbReference type="Rhea" id="RHEA-COMP:10132"/>
        <dbReference type="Rhea" id="RHEA-COMP:11367"/>
        <dbReference type="Rhea" id="RHEA-COMP:11368"/>
        <dbReference type="ChEBI" id="CHEBI:29950"/>
        <dbReference type="ChEBI" id="CHEBI:82612"/>
        <dbReference type="ChEBI" id="CHEBI:85445"/>
        <dbReference type="ChEBI" id="CHEBI:85448"/>
        <dbReference type="EC" id="2.1.1.63"/>
    </reaction>
</comment>
<evidence type="ECO:0000313" key="9">
    <source>
        <dbReference type="Proteomes" id="UP000306196"/>
    </source>
</evidence>
<dbReference type="PROSITE" id="PS00374">
    <property type="entry name" value="MGMT"/>
    <property type="match status" value="1"/>
</dbReference>
<keyword evidence="5" id="KW-0234">DNA repair</keyword>
<keyword evidence="3" id="KW-0808">Transferase</keyword>
<dbReference type="AlphaFoldDB" id="A0A5R8K8B6"/>
<name>A0A5R8K8B6_9BACT</name>
<comment type="catalytic activity">
    <reaction evidence="1">
        <text>a 4-O-methyl-thymidine in DNA + L-cysteinyl-[protein] = a thymidine in DNA + S-methyl-L-cysteinyl-[protein]</text>
        <dbReference type="Rhea" id="RHEA:53428"/>
        <dbReference type="Rhea" id="RHEA-COMP:10131"/>
        <dbReference type="Rhea" id="RHEA-COMP:10132"/>
        <dbReference type="Rhea" id="RHEA-COMP:13555"/>
        <dbReference type="Rhea" id="RHEA-COMP:13556"/>
        <dbReference type="ChEBI" id="CHEBI:29950"/>
        <dbReference type="ChEBI" id="CHEBI:82612"/>
        <dbReference type="ChEBI" id="CHEBI:137386"/>
        <dbReference type="ChEBI" id="CHEBI:137387"/>
        <dbReference type="EC" id="2.1.1.63"/>
    </reaction>
</comment>
<dbReference type="SUPFAM" id="SSF46767">
    <property type="entry name" value="Methylated DNA-protein cysteine methyltransferase, C-terminal domain"/>
    <property type="match status" value="1"/>
</dbReference>
<evidence type="ECO:0000256" key="6">
    <source>
        <dbReference type="ARBA" id="ARBA00049348"/>
    </source>
</evidence>
<keyword evidence="2" id="KW-0489">Methyltransferase</keyword>
<keyword evidence="9" id="KW-1185">Reference proteome</keyword>
<dbReference type="CDD" id="cd06445">
    <property type="entry name" value="ATase"/>
    <property type="match status" value="1"/>
</dbReference>
<dbReference type="OrthoDB" id="9789813at2"/>
<evidence type="ECO:0000256" key="1">
    <source>
        <dbReference type="ARBA" id="ARBA00001286"/>
    </source>
</evidence>
<dbReference type="InterPro" id="IPR036388">
    <property type="entry name" value="WH-like_DNA-bd_sf"/>
</dbReference>
<evidence type="ECO:0000256" key="2">
    <source>
        <dbReference type="ARBA" id="ARBA00022603"/>
    </source>
</evidence>
<evidence type="ECO:0000313" key="8">
    <source>
        <dbReference type="EMBL" id="TLD68553.1"/>
    </source>
</evidence>
<dbReference type="GO" id="GO:0003908">
    <property type="term" value="F:methylated-DNA-[protein]-cysteine S-methyltransferase activity"/>
    <property type="evidence" value="ECO:0007669"/>
    <property type="project" value="UniProtKB-EC"/>
</dbReference>
<comment type="caution">
    <text evidence="8">The sequence shown here is derived from an EMBL/GenBank/DDBJ whole genome shotgun (WGS) entry which is preliminary data.</text>
</comment>
<organism evidence="8 9">
    <name type="scientific">Phragmitibacter flavus</name>
    <dbReference type="NCBI Taxonomy" id="2576071"/>
    <lineage>
        <taxon>Bacteria</taxon>
        <taxon>Pseudomonadati</taxon>
        <taxon>Verrucomicrobiota</taxon>
        <taxon>Verrucomicrobiia</taxon>
        <taxon>Verrucomicrobiales</taxon>
        <taxon>Verrucomicrobiaceae</taxon>
        <taxon>Phragmitibacter</taxon>
    </lineage>
</organism>
<dbReference type="InterPro" id="IPR014048">
    <property type="entry name" value="MethylDNA_cys_MeTrfase_DNA-bd"/>
</dbReference>
<protein>
    <submittedName>
        <fullName evidence="8">MGMT family protein</fullName>
    </submittedName>
</protein>
<dbReference type="Pfam" id="PF01035">
    <property type="entry name" value="DNA_binding_1"/>
    <property type="match status" value="1"/>
</dbReference>
<dbReference type="InterPro" id="IPR001497">
    <property type="entry name" value="MethylDNA_cys_MeTrfase_AS"/>
</dbReference>
<dbReference type="NCBIfam" id="TIGR00589">
    <property type="entry name" value="ogt"/>
    <property type="match status" value="1"/>
</dbReference>
<evidence type="ECO:0000256" key="4">
    <source>
        <dbReference type="ARBA" id="ARBA00022763"/>
    </source>
</evidence>
<proteinExistence type="predicted"/>
<evidence type="ECO:0000259" key="7">
    <source>
        <dbReference type="Pfam" id="PF01035"/>
    </source>
</evidence>
<evidence type="ECO:0000256" key="3">
    <source>
        <dbReference type="ARBA" id="ARBA00022679"/>
    </source>
</evidence>
<dbReference type="PANTHER" id="PTHR10815:SF13">
    <property type="entry name" value="METHYLATED-DNA--PROTEIN-CYSTEINE METHYLTRANSFERASE"/>
    <property type="match status" value="1"/>
</dbReference>
<dbReference type="GO" id="GO:0032259">
    <property type="term" value="P:methylation"/>
    <property type="evidence" value="ECO:0007669"/>
    <property type="project" value="UniProtKB-KW"/>
</dbReference>
<feature type="domain" description="Methylated-DNA-[protein]-cysteine S-methyltransferase DNA binding" evidence="7">
    <location>
        <begin position="2"/>
        <end position="74"/>
    </location>
</feature>
<evidence type="ECO:0000256" key="5">
    <source>
        <dbReference type="ARBA" id="ARBA00023204"/>
    </source>
</evidence>
<accession>A0A5R8K8B6</accession>